<dbReference type="RefSeq" id="WP_166508425.1">
    <property type="nucleotide sequence ID" value="NZ_CP043026.1"/>
</dbReference>
<evidence type="ECO:0000313" key="1">
    <source>
        <dbReference type="EMBL" id="QEH62054.1"/>
    </source>
</evidence>
<gene>
    <name evidence="1" type="ORF">SCHIN_v1c08590</name>
</gene>
<dbReference type="KEGG" id="schi:SCHIN_v1c08590"/>
<proteinExistence type="predicted"/>
<protein>
    <submittedName>
        <fullName evidence="1">Uncharacterized protein</fullName>
    </submittedName>
</protein>
<dbReference type="AlphaFoldDB" id="A0A5B9Y4P1"/>
<name>A0A5B9Y4P1_9MOLU</name>
<keyword evidence="2" id="KW-1185">Reference proteome</keyword>
<evidence type="ECO:0000313" key="2">
    <source>
        <dbReference type="Proteomes" id="UP000323144"/>
    </source>
</evidence>
<reference evidence="1 2" key="1">
    <citation type="submission" date="2019-08" db="EMBL/GenBank/DDBJ databases">
        <title>Complete genome sequence of Spiroplasma chinense CCH (DSM 19755).</title>
        <authorList>
            <person name="Shen H.-Y."/>
            <person name="Lin Y.-C."/>
            <person name="Chou L."/>
            <person name="Kuo C.-H."/>
        </authorList>
    </citation>
    <scope>NUCLEOTIDE SEQUENCE [LARGE SCALE GENOMIC DNA]</scope>
    <source>
        <strain evidence="1 2">CCH</strain>
    </source>
</reference>
<dbReference type="EMBL" id="CP043026">
    <property type="protein sequence ID" value="QEH62054.1"/>
    <property type="molecule type" value="Genomic_DNA"/>
</dbReference>
<dbReference type="Proteomes" id="UP000323144">
    <property type="component" value="Chromosome"/>
</dbReference>
<organism evidence="1 2">
    <name type="scientific">Spiroplasma chinense</name>
    <dbReference type="NCBI Taxonomy" id="216932"/>
    <lineage>
        <taxon>Bacteria</taxon>
        <taxon>Bacillati</taxon>
        <taxon>Mycoplasmatota</taxon>
        <taxon>Mollicutes</taxon>
        <taxon>Entomoplasmatales</taxon>
        <taxon>Spiroplasmataceae</taxon>
        <taxon>Spiroplasma</taxon>
    </lineage>
</organism>
<accession>A0A5B9Y4P1</accession>
<sequence>MVYNELNFWNEIGAKFIFSFTRNEGCDMQEDEILPILLDKSYLDDQKSKDIDPLVVGMAKAWDKTHALISEAKDKMLAGEDGPFMDMTKFKDVYIALDPTLEYLELFENRESYTFVDQLEYLKNQLFKVTDLRENIEVLFQFTLKAVGEEALGELTFKFCSYVANAILIFKNHSPVISDRKDVNEEFMKLFMKLSVECAKTMPHEWNKLETYKKLCDLCVSLSEEFLLYHPEYYAN</sequence>